<proteinExistence type="predicted"/>
<sequence>MTGLIVWFAEYVHSVCSYAYCVLWGYFVCRVFRVAVNSGHPLPESCPDSVSAVTELIEDDPSGAIRLFSYGTLQQPEVQLSNFGRLLNGGPDALPGYRTDWVTITDPDVIAASGSDRHPIVVSTGDIGDLVAGTVFVITATELAAADDYEVDDYRRVLVRLDSGIEAWVYLAADDVDG</sequence>
<dbReference type="OrthoDB" id="9798388at2"/>
<dbReference type="AlphaFoldDB" id="A0A5B2XSU3"/>
<gene>
    <name evidence="2" type="ORF">F0L68_02535</name>
</gene>
<feature type="domain" description="Gamma-glutamylcyclotransferase AIG2-like" evidence="1">
    <location>
        <begin position="67"/>
        <end position="174"/>
    </location>
</feature>
<dbReference type="InterPro" id="IPR036568">
    <property type="entry name" value="GGCT-like_sf"/>
</dbReference>
<comment type="caution">
    <text evidence="2">The sequence shown here is derived from an EMBL/GenBank/DDBJ whole genome shotgun (WGS) entry which is preliminary data.</text>
</comment>
<keyword evidence="3" id="KW-1185">Reference proteome</keyword>
<evidence type="ECO:0000259" key="1">
    <source>
        <dbReference type="Pfam" id="PF06094"/>
    </source>
</evidence>
<dbReference type="InterPro" id="IPR013024">
    <property type="entry name" value="GGCT-like"/>
</dbReference>
<name>A0A5B2XSU3_9PSEU</name>
<evidence type="ECO:0000313" key="3">
    <source>
        <dbReference type="Proteomes" id="UP000323454"/>
    </source>
</evidence>
<dbReference type="Proteomes" id="UP000323454">
    <property type="component" value="Unassembled WGS sequence"/>
</dbReference>
<evidence type="ECO:0000313" key="2">
    <source>
        <dbReference type="EMBL" id="KAA2266022.1"/>
    </source>
</evidence>
<dbReference type="Gene3D" id="3.10.490.10">
    <property type="entry name" value="Gamma-glutamyl cyclotransferase-like"/>
    <property type="match status" value="1"/>
</dbReference>
<reference evidence="2 3" key="2">
    <citation type="submission" date="2019-09" db="EMBL/GenBank/DDBJ databases">
        <authorList>
            <person name="Jin C."/>
        </authorList>
    </citation>
    <scope>NUCLEOTIDE SEQUENCE [LARGE SCALE GENOMIC DNA]</scope>
    <source>
        <strain evidence="2 3">AN110305</strain>
    </source>
</reference>
<accession>A0A5B2XSU3</accession>
<reference evidence="2 3" key="1">
    <citation type="submission" date="2019-09" db="EMBL/GenBank/DDBJ databases">
        <title>Goodfellowia gen. nov., a new genus of the Pseudonocardineae related to Actinoalloteichus, containing Goodfellowia coeruleoviolacea gen. nov., comb. nov. gen. nov., comb. nov.</title>
        <authorList>
            <person name="Labeda D."/>
        </authorList>
    </citation>
    <scope>NUCLEOTIDE SEQUENCE [LARGE SCALE GENOMIC DNA]</scope>
    <source>
        <strain evidence="2 3">AN110305</strain>
    </source>
</reference>
<dbReference type="InterPro" id="IPR009288">
    <property type="entry name" value="AIG2-like_dom"/>
</dbReference>
<dbReference type="CDD" id="cd06661">
    <property type="entry name" value="GGCT_like"/>
    <property type="match status" value="1"/>
</dbReference>
<organism evidence="2 3">
    <name type="scientific">Solihabitans fulvus</name>
    <dbReference type="NCBI Taxonomy" id="1892852"/>
    <lineage>
        <taxon>Bacteria</taxon>
        <taxon>Bacillati</taxon>
        <taxon>Actinomycetota</taxon>
        <taxon>Actinomycetes</taxon>
        <taxon>Pseudonocardiales</taxon>
        <taxon>Pseudonocardiaceae</taxon>
        <taxon>Solihabitans</taxon>
    </lineage>
</organism>
<protein>
    <submittedName>
        <fullName evidence="2">Gamma-glutamylcyclotransferase</fullName>
    </submittedName>
</protein>
<dbReference type="EMBL" id="VUOB01000003">
    <property type="protein sequence ID" value="KAA2266022.1"/>
    <property type="molecule type" value="Genomic_DNA"/>
</dbReference>
<dbReference type="SUPFAM" id="SSF110857">
    <property type="entry name" value="Gamma-glutamyl cyclotransferase-like"/>
    <property type="match status" value="1"/>
</dbReference>
<dbReference type="GO" id="GO:0016740">
    <property type="term" value="F:transferase activity"/>
    <property type="evidence" value="ECO:0007669"/>
    <property type="project" value="UniProtKB-KW"/>
</dbReference>
<keyword evidence="2" id="KW-0808">Transferase</keyword>
<dbReference type="Pfam" id="PF06094">
    <property type="entry name" value="GGACT"/>
    <property type="match status" value="1"/>
</dbReference>